<reference evidence="2" key="1">
    <citation type="submission" date="2016-11" db="EMBL/GenBank/DDBJ databases">
        <authorList>
            <person name="Varghese N."/>
            <person name="Submissions S."/>
        </authorList>
    </citation>
    <scope>NUCLEOTIDE SEQUENCE [LARGE SCALE GENOMIC DNA]</scope>
    <source>
        <strain evidence="2">DSM 12395</strain>
    </source>
</reference>
<dbReference type="OrthoDB" id="9804380at2"/>
<proteinExistence type="predicted"/>
<sequence length="271" mass="30858">MFDGKKKKVQQWILENHTSLDTVIPLLNRDYRETKEDIGITFNHAWIPSDGNATVTQSSIVEFNVNGELVRCLPAYAKVEFLNVKKEQAPNVSRDIAVGVHLASVLFVELNGSVKILVASSDNFFPKIRSKLLKRTHNRTVLWGPTIFNGINLSKEFFYWLMSMKGQQVQLGTEIYTIYDLDAFNCSTERQQHEYEGTGQSLDRQAPVNTMISVNNSFTGLGIKIGNATNVIRFILRNSLETEINFVDCHLLTNNGIDFYNRSEQSLFELR</sequence>
<dbReference type="RefSeq" id="WP_073239161.1">
    <property type="nucleotide sequence ID" value="NZ_FQUY01000013.1"/>
</dbReference>
<name>A0A1M4ZAG4_9FIRM</name>
<evidence type="ECO:0000313" key="1">
    <source>
        <dbReference type="EMBL" id="SHF14797.1"/>
    </source>
</evidence>
<evidence type="ECO:0000313" key="2">
    <source>
        <dbReference type="Proteomes" id="UP000184148"/>
    </source>
</evidence>
<dbReference type="Proteomes" id="UP000184148">
    <property type="component" value="Unassembled WGS sequence"/>
</dbReference>
<protein>
    <submittedName>
        <fullName evidence="1">Uncharacterized protein</fullName>
    </submittedName>
</protein>
<dbReference type="AlphaFoldDB" id="A0A1M4ZAG4"/>
<dbReference type="EMBL" id="FQUY01000013">
    <property type="protein sequence ID" value="SHF14797.1"/>
    <property type="molecule type" value="Genomic_DNA"/>
</dbReference>
<keyword evidence="2" id="KW-1185">Reference proteome</keyword>
<organism evidence="1 2">
    <name type="scientific">Desulforamulus putei DSM 12395</name>
    <dbReference type="NCBI Taxonomy" id="1121429"/>
    <lineage>
        <taxon>Bacteria</taxon>
        <taxon>Bacillati</taxon>
        <taxon>Bacillota</taxon>
        <taxon>Clostridia</taxon>
        <taxon>Eubacteriales</taxon>
        <taxon>Peptococcaceae</taxon>
        <taxon>Desulforamulus</taxon>
    </lineage>
</organism>
<gene>
    <name evidence="1" type="ORF">SAMN02745133_01924</name>
</gene>
<accession>A0A1M4ZAG4</accession>